<dbReference type="EMBL" id="JBHSNS010000009">
    <property type="protein sequence ID" value="MFC5730639.1"/>
    <property type="molecule type" value="Genomic_DNA"/>
</dbReference>
<keyword evidence="4" id="KW-0808">Transferase</keyword>
<dbReference type="InterPro" id="IPR003594">
    <property type="entry name" value="HATPase_dom"/>
</dbReference>
<evidence type="ECO:0000259" key="10">
    <source>
        <dbReference type="PROSITE" id="PS50113"/>
    </source>
</evidence>
<dbReference type="PANTHER" id="PTHR43065:SF46">
    <property type="entry name" value="C4-DICARBOXYLATE TRANSPORT SENSOR PROTEIN DCTB"/>
    <property type="match status" value="1"/>
</dbReference>
<evidence type="ECO:0000256" key="4">
    <source>
        <dbReference type="ARBA" id="ARBA00022679"/>
    </source>
</evidence>
<dbReference type="PRINTS" id="PR00344">
    <property type="entry name" value="BCTRLSENSOR"/>
</dbReference>
<reference evidence="12" key="1">
    <citation type="journal article" date="2019" name="Int. J. Syst. Evol. Microbiol.">
        <title>The Global Catalogue of Microorganisms (GCM) 10K type strain sequencing project: providing services to taxonomists for standard genome sequencing and annotation.</title>
        <authorList>
            <consortium name="The Broad Institute Genomics Platform"/>
            <consortium name="The Broad Institute Genome Sequencing Center for Infectious Disease"/>
            <person name="Wu L."/>
            <person name="Ma J."/>
        </authorList>
    </citation>
    <scope>NUCLEOTIDE SEQUENCE [LARGE SCALE GENOMIC DNA]</scope>
    <source>
        <strain evidence="12">YIM 94188</strain>
    </source>
</reference>
<dbReference type="PANTHER" id="PTHR43065">
    <property type="entry name" value="SENSOR HISTIDINE KINASE"/>
    <property type="match status" value="1"/>
</dbReference>
<keyword evidence="6 11" id="KW-0418">Kinase</keyword>
<organism evidence="11 12">
    <name type="scientific">Nocardioides vastitatis</name>
    <dbReference type="NCBI Taxonomy" id="2568655"/>
    <lineage>
        <taxon>Bacteria</taxon>
        <taxon>Bacillati</taxon>
        <taxon>Actinomycetota</taxon>
        <taxon>Actinomycetes</taxon>
        <taxon>Propionibacteriales</taxon>
        <taxon>Nocardioidaceae</taxon>
        <taxon>Nocardioides</taxon>
    </lineage>
</organism>
<dbReference type="SUPFAM" id="SSF55874">
    <property type="entry name" value="ATPase domain of HSP90 chaperone/DNA topoisomerase II/histidine kinase"/>
    <property type="match status" value="1"/>
</dbReference>
<name>A0ABW0ZM41_9ACTN</name>
<dbReference type="InterPro" id="IPR003661">
    <property type="entry name" value="HisK_dim/P_dom"/>
</dbReference>
<dbReference type="PROSITE" id="PS50113">
    <property type="entry name" value="PAC"/>
    <property type="match status" value="1"/>
</dbReference>
<dbReference type="EC" id="2.7.13.3" evidence="2"/>
<dbReference type="Pfam" id="PF08448">
    <property type="entry name" value="PAS_4"/>
    <property type="match status" value="1"/>
</dbReference>
<dbReference type="InterPro" id="IPR001610">
    <property type="entry name" value="PAC"/>
</dbReference>
<gene>
    <name evidence="11" type="ORF">ACFPQB_17085</name>
</gene>
<dbReference type="SUPFAM" id="SSF55781">
    <property type="entry name" value="GAF domain-like"/>
    <property type="match status" value="1"/>
</dbReference>
<dbReference type="Gene3D" id="3.30.450.20">
    <property type="entry name" value="PAS domain"/>
    <property type="match status" value="1"/>
</dbReference>
<evidence type="ECO:0000256" key="7">
    <source>
        <dbReference type="ARBA" id="ARBA00022840"/>
    </source>
</evidence>
<evidence type="ECO:0000256" key="3">
    <source>
        <dbReference type="ARBA" id="ARBA00022553"/>
    </source>
</evidence>
<dbReference type="NCBIfam" id="TIGR00229">
    <property type="entry name" value="sensory_box"/>
    <property type="match status" value="1"/>
</dbReference>
<dbReference type="InterPro" id="IPR000700">
    <property type="entry name" value="PAS-assoc_C"/>
</dbReference>
<evidence type="ECO:0000256" key="6">
    <source>
        <dbReference type="ARBA" id="ARBA00022777"/>
    </source>
</evidence>
<keyword evidence="12" id="KW-1185">Reference proteome</keyword>
<evidence type="ECO:0000259" key="9">
    <source>
        <dbReference type="PROSITE" id="PS50109"/>
    </source>
</evidence>
<dbReference type="Proteomes" id="UP001596072">
    <property type="component" value="Unassembled WGS sequence"/>
</dbReference>
<feature type="domain" description="Histidine kinase" evidence="9">
    <location>
        <begin position="309"/>
        <end position="559"/>
    </location>
</feature>
<evidence type="ECO:0000256" key="2">
    <source>
        <dbReference type="ARBA" id="ARBA00012438"/>
    </source>
</evidence>
<evidence type="ECO:0000313" key="11">
    <source>
        <dbReference type="EMBL" id="MFC5730639.1"/>
    </source>
</evidence>
<keyword evidence="8" id="KW-0902">Two-component regulatory system</keyword>
<dbReference type="Gene3D" id="1.10.287.130">
    <property type="match status" value="1"/>
</dbReference>
<dbReference type="SMART" id="SM00387">
    <property type="entry name" value="HATPase_c"/>
    <property type="match status" value="1"/>
</dbReference>
<keyword evidence="5" id="KW-0547">Nucleotide-binding</keyword>
<accession>A0ABW0ZM41</accession>
<keyword evidence="7" id="KW-0067">ATP-binding</keyword>
<feature type="domain" description="PAC" evidence="10">
    <location>
        <begin position="244"/>
        <end position="296"/>
    </location>
</feature>
<evidence type="ECO:0000256" key="1">
    <source>
        <dbReference type="ARBA" id="ARBA00000085"/>
    </source>
</evidence>
<comment type="caution">
    <text evidence="11">The sequence shown here is derived from an EMBL/GenBank/DDBJ whole genome shotgun (WGS) entry which is preliminary data.</text>
</comment>
<dbReference type="SMART" id="SM00086">
    <property type="entry name" value="PAC"/>
    <property type="match status" value="1"/>
</dbReference>
<proteinExistence type="predicted"/>
<keyword evidence="3" id="KW-0597">Phosphoprotein</keyword>
<dbReference type="InterPro" id="IPR005467">
    <property type="entry name" value="His_kinase_dom"/>
</dbReference>
<evidence type="ECO:0000256" key="5">
    <source>
        <dbReference type="ARBA" id="ARBA00022741"/>
    </source>
</evidence>
<dbReference type="CDD" id="cd00082">
    <property type="entry name" value="HisKA"/>
    <property type="match status" value="1"/>
</dbReference>
<dbReference type="Gene3D" id="3.30.565.10">
    <property type="entry name" value="Histidine kinase-like ATPase, C-terminal domain"/>
    <property type="match status" value="1"/>
</dbReference>
<dbReference type="RefSeq" id="WP_136431679.1">
    <property type="nucleotide sequence ID" value="NZ_JBHSNS010000009.1"/>
</dbReference>
<dbReference type="SUPFAM" id="SSF55785">
    <property type="entry name" value="PYP-like sensor domain (PAS domain)"/>
    <property type="match status" value="1"/>
</dbReference>
<dbReference type="InterPro" id="IPR000014">
    <property type="entry name" value="PAS"/>
</dbReference>
<dbReference type="InterPro" id="IPR004358">
    <property type="entry name" value="Sig_transdc_His_kin-like_C"/>
</dbReference>
<evidence type="ECO:0000313" key="12">
    <source>
        <dbReference type="Proteomes" id="UP001596072"/>
    </source>
</evidence>
<dbReference type="GO" id="GO:0016301">
    <property type="term" value="F:kinase activity"/>
    <property type="evidence" value="ECO:0007669"/>
    <property type="project" value="UniProtKB-KW"/>
</dbReference>
<dbReference type="Pfam" id="PF02518">
    <property type="entry name" value="HATPase_c"/>
    <property type="match status" value="1"/>
</dbReference>
<protein>
    <recommendedName>
        <fullName evidence="2">histidine kinase</fullName>
        <ecNumber evidence="2">2.7.13.3</ecNumber>
    </recommendedName>
</protein>
<dbReference type="InterPro" id="IPR013656">
    <property type="entry name" value="PAS_4"/>
</dbReference>
<dbReference type="InterPro" id="IPR036890">
    <property type="entry name" value="HATPase_C_sf"/>
</dbReference>
<dbReference type="InterPro" id="IPR035965">
    <property type="entry name" value="PAS-like_dom_sf"/>
</dbReference>
<sequence length="574" mass="61975">MPSQLDVAFAGAARVDYQLVDSVDGQHGVEERARLRALARYAILDTPADQGFDDLAELARTIAGTPVAGIGFFDVDRVWFKSLLGGAGRAYTREQLFVAQNAATAPTSATDVEPGRTDADLRSFPCVTPDGFTLGCIFVAQDGPLALDAEQLASLAALARQVVRLLELRRTVLSYHTIVDGAGAVVFHLDQADRLVSLTPTWSKLSGFGVVRSVGARLEDFLSSSERDAFGAWLAQVRSEPVPPLAQYRLRRLAGDEVMVEVLARPLVDEGGRVLGVVGVMVDVTERYAQEVETQHRQRLEALGRLSAGLAHEINTPIQFVGDNTRFLAEAYSPILTLVRGYRAMLDPEAESAPWAERHAQIQRLEAVADIEYLAREVPSAIQQSLDGVERVASLVRAMKTFSHPGTDAQSPADLNDALRATVTVARNQFRYIAEARLELGELPPVTCSIADLNQVFLNVVVNAADAIEEKGEPGTITVITRQDGTDALIAVTDTGAGVPERLQRQIFEPFFTTKQVGRGTGQGLALVRAVVDRHGGRVSVHSTPGLGTTFTIRIPIHGNPEHHGDPEHHGGSS</sequence>
<comment type="catalytic activity">
    <reaction evidence="1">
        <text>ATP + protein L-histidine = ADP + protein N-phospho-L-histidine.</text>
        <dbReference type="EC" id="2.7.13.3"/>
    </reaction>
</comment>
<evidence type="ECO:0000256" key="8">
    <source>
        <dbReference type="ARBA" id="ARBA00023012"/>
    </source>
</evidence>
<dbReference type="PROSITE" id="PS50109">
    <property type="entry name" value="HIS_KIN"/>
    <property type="match status" value="1"/>
</dbReference>